<comment type="catalytic activity">
    <reaction evidence="15">
        <text>resolvin D2 + NAD(+) = 7-oxoresolvin D2 + NADH + H(+)</text>
        <dbReference type="Rhea" id="RHEA:53584"/>
        <dbReference type="ChEBI" id="CHEBI:15378"/>
        <dbReference type="ChEBI" id="CHEBI:57540"/>
        <dbReference type="ChEBI" id="CHEBI:57945"/>
        <dbReference type="ChEBI" id="CHEBI:133367"/>
        <dbReference type="ChEBI" id="CHEBI:137497"/>
    </reaction>
    <physiologicalReaction direction="left-to-right" evidence="15">
        <dbReference type="Rhea" id="RHEA:53585"/>
    </physiologicalReaction>
</comment>
<comment type="catalytic activity">
    <reaction evidence="12">
        <text>15-oxo-(5S,6R)-dihydroxy-(7E,9E,11Z)-eicosatrienoate + NADH + H(+) = (5S,6R,15S)-trihydroxy-(7E,9E,11Z)-eicosatrienoate + NAD(+)</text>
        <dbReference type="Rhea" id="RHEA:41596"/>
        <dbReference type="ChEBI" id="CHEBI:15378"/>
        <dbReference type="ChEBI" id="CHEBI:57540"/>
        <dbReference type="ChEBI" id="CHEBI:57945"/>
        <dbReference type="ChEBI" id="CHEBI:78325"/>
        <dbReference type="ChEBI" id="CHEBI:78329"/>
    </reaction>
    <physiologicalReaction direction="left-to-right" evidence="12">
        <dbReference type="Rhea" id="RHEA:41597"/>
    </physiologicalReaction>
</comment>
<comment type="catalytic activity">
    <reaction evidence="19">
        <text>resolvin D2 + NAD(+) = 16-oxoresolvin D2 + NADH + H(+)</text>
        <dbReference type="Rhea" id="RHEA:53588"/>
        <dbReference type="ChEBI" id="CHEBI:15378"/>
        <dbReference type="ChEBI" id="CHEBI:57540"/>
        <dbReference type="ChEBI" id="CHEBI:57945"/>
        <dbReference type="ChEBI" id="CHEBI:133367"/>
        <dbReference type="ChEBI" id="CHEBI:137498"/>
    </reaction>
    <physiologicalReaction direction="left-to-right" evidence="19">
        <dbReference type="Rhea" id="RHEA:53589"/>
    </physiologicalReaction>
</comment>
<dbReference type="EC" id="1.1.1.232" evidence="4"/>
<comment type="catalytic activity">
    <reaction evidence="10">
        <text>resolvin D1 + NAD(+) = 8-oxoresolvin D1 + NADH + H(+)</text>
        <dbReference type="Rhea" id="RHEA:50124"/>
        <dbReference type="ChEBI" id="CHEBI:15378"/>
        <dbReference type="ChEBI" id="CHEBI:57540"/>
        <dbReference type="ChEBI" id="CHEBI:57945"/>
        <dbReference type="ChEBI" id="CHEBI:132079"/>
        <dbReference type="ChEBI" id="CHEBI:132080"/>
    </reaction>
    <physiologicalReaction direction="left-to-right" evidence="10">
        <dbReference type="Rhea" id="RHEA:50125"/>
    </physiologicalReaction>
</comment>
<dbReference type="InterPro" id="IPR002347">
    <property type="entry name" value="SDR_fam"/>
</dbReference>
<evidence type="ECO:0000256" key="10">
    <source>
        <dbReference type="ARBA" id="ARBA00047672"/>
    </source>
</evidence>
<evidence type="ECO:0000256" key="1">
    <source>
        <dbReference type="ARBA" id="ARBA00006484"/>
    </source>
</evidence>
<evidence type="ECO:0000256" key="16">
    <source>
        <dbReference type="ARBA" id="ARBA00048535"/>
    </source>
</evidence>
<evidence type="ECO:0000256" key="3">
    <source>
        <dbReference type="ARBA" id="ARBA00038968"/>
    </source>
</evidence>
<evidence type="ECO:0000256" key="22">
    <source>
        <dbReference type="RuleBase" id="RU000363"/>
    </source>
</evidence>
<comment type="catalytic activity">
    <reaction evidence="18">
        <text>prostaglandin E2 + NAD(+) = 15-oxoprostaglandin E2 + NADH + H(+)</text>
        <dbReference type="Rhea" id="RHEA:11876"/>
        <dbReference type="ChEBI" id="CHEBI:15378"/>
        <dbReference type="ChEBI" id="CHEBI:57400"/>
        <dbReference type="ChEBI" id="CHEBI:57540"/>
        <dbReference type="ChEBI" id="CHEBI:57945"/>
        <dbReference type="ChEBI" id="CHEBI:606564"/>
        <dbReference type="EC" id="1.1.1.141"/>
    </reaction>
    <physiologicalReaction direction="left-to-right" evidence="18">
        <dbReference type="Rhea" id="RHEA:11877"/>
    </physiologicalReaction>
</comment>
<dbReference type="PANTHER" id="PTHR44229">
    <property type="entry name" value="15-HYDROXYPROSTAGLANDIN DEHYDROGENASE [NAD(+)]"/>
    <property type="match status" value="1"/>
</dbReference>
<evidence type="ECO:0000313" key="23">
    <source>
        <dbReference type="EMBL" id="MOY43500.1"/>
    </source>
</evidence>
<evidence type="ECO:0000256" key="17">
    <source>
        <dbReference type="ARBA" id="ARBA00048611"/>
    </source>
</evidence>
<evidence type="ECO:0000256" key="13">
    <source>
        <dbReference type="ARBA" id="ARBA00048144"/>
    </source>
</evidence>
<evidence type="ECO:0000256" key="15">
    <source>
        <dbReference type="ARBA" id="ARBA00048393"/>
    </source>
</evidence>
<dbReference type="VEuPathDB" id="VectorBase:ISCP_036873"/>
<dbReference type="GO" id="GO:0016404">
    <property type="term" value="F:15-hydroxyprostaglandin dehydrogenase (NAD+) activity"/>
    <property type="evidence" value="ECO:0007669"/>
    <property type="project" value="UniProtKB-EC"/>
</dbReference>
<dbReference type="VEuPathDB" id="VectorBase:ISCP_023782"/>
<evidence type="ECO:0000256" key="9">
    <source>
        <dbReference type="ARBA" id="ARBA00047325"/>
    </source>
</evidence>
<organism evidence="23">
    <name type="scientific">Ixodes scapularis</name>
    <name type="common">Black-legged tick</name>
    <name type="synonym">Deer tick</name>
    <dbReference type="NCBI Taxonomy" id="6945"/>
    <lineage>
        <taxon>Eukaryota</taxon>
        <taxon>Metazoa</taxon>
        <taxon>Ecdysozoa</taxon>
        <taxon>Arthropoda</taxon>
        <taxon>Chelicerata</taxon>
        <taxon>Arachnida</taxon>
        <taxon>Acari</taxon>
        <taxon>Parasitiformes</taxon>
        <taxon>Ixodida</taxon>
        <taxon>Ixodoidea</taxon>
        <taxon>Ixodidae</taxon>
        <taxon>Ixodinae</taxon>
        <taxon>Ixodes</taxon>
    </lineage>
</organism>
<evidence type="ECO:0000256" key="8">
    <source>
        <dbReference type="ARBA" id="ARBA00045705"/>
    </source>
</evidence>
<comment type="catalytic activity">
    <reaction evidence="13">
        <text>(11R)-hydroxy-(5Z,8Z,12E,14Z)-eicosatetraenoate + NAD(+) = 11-oxo-(5Z,8Z,12E,14Z)-eicosatetraenoate + NADH + H(+)</text>
        <dbReference type="Rhea" id="RHEA:48640"/>
        <dbReference type="ChEBI" id="CHEBI:15378"/>
        <dbReference type="ChEBI" id="CHEBI:57540"/>
        <dbReference type="ChEBI" id="CHEBI:57945"/>
        <dbReference type="ChEBI" id="CHEBI:78836"/>
        <dbReference type="ChEBI" id="CHEBI:90697"/>
    </reaction>
    <physiologicalReaction direction="left-to-right" evidence="13">
        <dbReference type="Rhea" id="RHEA:48641"/>
    </physiologicalReaction>
</comment>
<protein>
    <recommendedName>
        <fullName evidence="5">15-hydroxyprostaglandin dehydrogenase [NAD(+)]</fullName>
        <ecNumber evidence="3">1.1.1.141</ecNumber>
        <ecNumber evidence="4">1.1.1.232</ecNumber>
    </recommendedName>
    <alternativeName>
        <fullName evidence="7">Eicosanoid/docosanoid dehydrogenase [NAD(+)]</fullName>
    </alternativeName>
    <alternativeName>
        <fullName evidence="6">Prostaglandin dehydrogenase 1</fullName>
    </alternativeName>
</protein>
<evidence type="ECO:0000256" key="21">
    <source>
        <dbReference type="ARBA" id="ARBA00049188"/>
    </source>
</evidence>
<evidence type="ECO:0000256" key="4">
    <source>
        <dbReference type="ARBA" id="ARBA00039060"/>
    </source>
</evidence>
<evidence type="ECO:0000256" key="20">
    <source>
        <dbReference type="ARBA" id="ARBA00049151"/>
    </source>
</evidence>
<accession>A0A4D5S1G9</accession>
<dbReference type="Pfam" id="PF00106">
    <property type="entry name" value="adh_short"/>
    <property type="match status" value="1"/>
</dbReference>
<evidence type="ECO:0000256" key="12">
    <source>
        <dbReference type="ARBA" id="ARBA00048140"/>
    </source>
</evidence>
<dbReference type="PRINTS" id="PR00081">
    <property type="entry name" value="GDHRDH"/>
</dbReference>
<comment type="catalytic activity">
    <reaction evidence="21">
        <text>resolvin E1 + NAD(+) = 18-oxo-resolvin E1 + NADH + H(+)</text>
        <dbReference type="Rhea" id="RHEA:49244"/>
        <dbReference type="ChEBI" id="CHEBI:15378"/>
        <dbReference type="ChEBI" id="CHEBI:57540"/>
        <dbReference type="ChEBI" id="CHEBI:57945"/>
        <dbReference type="ChEBI" id="CHEBI:91000"/>
        <dbReference type="ChEBI" id="CHEBI:91001"/>
    </reaction>
    <physiologicalReaction direction="left-to-right" evidence="21">
        <dbReference type="Rhea" id="RHEA:49245"/>
    </physiologicalReaction>
</comment>
<dbReference type="InterPro" id="IPR036291">
    <property type="entry name" value="NAD(P)-bd_dom_sf"/>
</dbReference>
<comment type="catalytic activity">
    <reaction evidence="14">
        <text>resolvin D1 + NAD(+) = 17-oxoresolvin D1 + NADH + H(+)</text>
        <dbReference type="Rhea" id="RHEA:50128"/>
        <dbReference type="ChEBI" id="CHEBI:15378"/>
        <dbReference type="ChEBI" id="CHEBI:57540"/>
        <dbReference type="ChEBI" id="CHEBI:57945"/>
        <dbReference type="ChEBI" id="CHEBI:132079"/>
        <dbReference type="ChEBI" id="CHEBI:132081"/>
    </reaction>
    <physiologicalReaction direction="left-to-right" evidence="14">
        <dbReference type="Rhea" id="RHEA:50129"/>
    </physiologicalReaction>
</comment>
<comment type="catalytic activity">
    <reaction evidence="20">
        <text>(15S)-hydroxy-(5Z,8Z,11Z,13E)-eicosatetraenoate + NAD(+) = 15-oxo-(5Z,8Z,11Z,13E)-eicosatetraenoate + NADH + H(+)</text>
        <dbReference type="Rhea" id="RHEA:23260"/>
        <dbReference type="ChEBI" id="CHEBI:15378"/>
        <dbReference type="ChEBI" id="CHEBI:57409"/>
        <dbReference type="ChEBI" id="CHEBI:57410"/>
        <dbReference type="ChEBI" id="CHEBI:57540"/>
        <dbReference type="ChEBI" id="CHEBI:57945"/>
        <dbReference type="EC" id="1.1.1.232"/>
    </reaction>
    <physiologicalReaction direction="left-to-right" evidence="20">
        <dbReference type="Rhea" id="RHEA:23261"/>
    </physiologicalReaction>
</comment>
<evidence type="ECO:0000256" key="5">
    <source>
        <dbReference type="ARBA" id="ARBA00040276"/>
    </source>
</evidence>
<comment type="catalytic activity">
    <reaction evidence="16">
        <text>lipoxin A4 + NAD(+) = 15-oxo-(5S,6R)-dihydroxy-(7E,9E,11Z,13E)-eicosatetraenoate + NADH + H(+)</text>
        <dbReference type="Rhea" id="RHEA:41572"/>
        <dbReference type="ChEBI" id="CHEBI:15378"/>
        <dbReference type="ChEBI" id="CHEBI:57540"/>
        <dbReference type="ChEBI" id="CHEBI:57945"/>
        <dbReference type="ChEBI" id="CHEBI:67026"/>
        <dbReference type="ChEBI" id="CHEBI:78311"/>
    </reaction>
    <physiologicalReaction direction="left-to-right" evidence="16">
        <dbReference type="Rhea" id="RHEA:41573"/>
    </physiologicalReaction>
</comment>
<dbReference type="PANTHER" id="PTHR44229:SF4">
    <property type="entry name" value="15-HYDROXYPROSTAGLANDIN DEHYDROGENASE [NAD(+)]"/>
    <property type="match status" value="1"/>
</dbReference>
<comment type="function">
    <text evidence="8">Catalyzes the NAD-dependent dehydrogenation (oxidation) of a broad array of hydroxylated polyunsaturated fatty acids (mainly eicosanoids and docosanoids, including prostaglandins, lipoxins and resolvins), yielding their corresponding keto (oxo) metabolites. Decreases the levels of the pro-proliferative prostaglandins such as prostaglandin E2 (whose activity is increased in cancer because of an increase in the expression of cyclooxygenase 2) and generates oxo-fatty acid products that can profoundly influence cell function by abrogating pro-inflammatory cytokine expression. Converts resolvins E1, D1 and D2 to their oxo products, which represents a mode of resolvin inactivation. Resolvin E1 plays important roles during the resolution phase of acute inflammation, while resolvins D1 and D2 have a unique role in obesity-induced adipose inflammation.</text>
</comment>
<evidence type="ECO:0000256" key="18">
    <source>
        <dbReference type="ARBA" id="ARBA00048739"/>
    </source>
</evidence>
<comment type="similarity">
    <text evidence="1 22">Belongs to the short-chain dehydrogenases/reductases (SDR) family.</text>
</comment>
<dbReference type="SUPFAM" id="SSF51735">
    <property type="entry name" value="NAD(P)-binding Rossmann-fold domains"/>
    <property type="match status" value="2"/>
</dbReference>
<dbReference type="PRINTS" id="PR00080">
    <property type="entry name" value="SDRFAMILY"/>
</dbReference>
<dbReference type="GO" id="GO:0047034">
    <property type="term" value="F:15-hydroxyicosatetraenoate dehydrogenase activity"/>
    <property type="evidence" value="ECO:0007669"/>
    <property type="project" value="UniProtKB-EC"/>
</dbReference>
<evidence type="ECO:0000256" key="6">
    <source>
        <dbReference type="ARBA" id="ARBA00041812"/>
    </source>
</evidence>
<sequence length="407" mass="44585">MVDLRGKVALVTGAAAGLGSAIAAALLAEGCKVALLDINEKQGTKTASEFQQKYGKESCVFFACDVTNENQLDECFKDTRSTFGGLDIVVNNAGIFREDNWRKVFAINIESVYSGILLGFKHMGKDKGYNGGHVINTASIAGLHVAPASPAYNTSKCAVVAMTRAFGSKLHLDRHGVKVSCLCPDPIDTELWTQVSEHLSSEERTAAYFDVQNQKVQRWRYWTSTKDWERRLPPDTRKSTGKKAACSISVTSPTNPNWKEAVYSGILLGLKYMGKDNGFNGGHIISTSSIAGIYVLPSVPAYNASKVAVVAMTRAKLHLDRHGVRVNCVCPDPINTPLWGQISGHFKLDPITAPLHDVYDKRAQRPEDVARGFIKLLEDDDKNGAALLSLHTDGLQYYNFQEPTPEF</sequence>
<comment type="catalytic activity">
    <reaction evidence="11">
        <text>14-hydroxy-(4Z,7Z,10Z,12E,16Z,19Z)-docosahexaenoate + NAD(+) = 14-oxo-(4Z,7Z,10Z,12E,16Z,19Z)-docosahexaenoate + NADH + H(+)</text>
        <dbReference type="Rhea" id="RHEA:48952"/>
        <dbReference type="ChEBI" id="CHEBI:15378"/>
        <dbReference type="ChEBI" id="CHEBI:57540"/>
        <dbReference type="ChEBI" id="CHEBI:57945"/>
        <dbReference type="ChEBI" id="CHEBI:90866"/>
        <dbReference type="ChEBI" id="CHEBI:90867"/>
    </reaction>
    <physiologicalReaction direction="left-to-right" evidence="11">
        <dbReference type="Rhea" id="RHEA:48953"/>
    </physiologicalReaction>
</comment>
<dbReference type="AlphaFoldDB" id="A0A4D5S1G9"/>
<dbReference type="EC" id="1.1.1.141" evidence="3"/>
<dbReference type="Pfam" id="PF13561">
    <property type="entry name" value="adh_short_C2"/>
    <property type="match status" value="1"/>
</dbReference>
<evidence type="ECO:0000256" key="14">
    <source>
        <dbReference type="ARBA" id="ARBA00048170"/>
    </source>
</evidence>
<dbReference type="Gene3D" id="3.40.50.720">
    <property type="entry name" value="NAD(P)-binding Rossmann-like Domain"/>
    <property type="match status" value="2"/>
</dbReference>
<dbReference type="FunFam" id="3.40.50.720:FF:000084">
    <property type="entry name" value="Short-chain dehydrogenase reductase"/>
    <property type="match status" value="1"/>
</dbReference>
<evidence type="ECO:0000256" key="7">
    <source>
        <dbReference type="ARBA" id="ARBA00042026"/>
    </source>
</evidence>
<comment type="catalytic activity">
    <reaction evidence="9">
        <text>prostaglandin E1 + NAD(+) = 15-oxoprostaglandin E1 + NADH + H(+)</text>
        <dbReference type="Rhea" id="RHEA:16477"/>
        <dbReference type="ChEBI" id="CHEBI:15378"/>
        <dbReference type="ChEBI" id="CHEBI:57397"/>
        <dbReference type="ChEBI" id="CHEBI:57401"/>
        <dbReference type="ChEBI" id="CHEBI:57540"/>
        <dbReference type="ChEBI" id="CHEBI:57945"/>
    </reaction>
    <physiologicalReaction direction="left-to-right" evidence="9">
        <dbReference type="Rhea" id="RHEA:16478"/>
    </physiologicalReaction>
</comment>
<evidence type="ECO:0000256" key="11">
    <source>
        <dbReference type="ARBA" id="ARBA00048008"/>
    </source>
</evidence>
<dbReference type="EMBL" id="GHJT01009529">
    <property type="protein sequence ID" value="MOY43500.1"/>
    <property type="molecule type" value="Transcribed_RNA"/>
</dbReference>
<name>A0A4D5S1G9_IXOSC</name>
<proteinExistence type="inferred from homology"/>
<dbReference type="CDD" id="cd05233">
    <property type="entry name" value="SDR_c"/>
    <property type="match status" value="1"/>
</dbReference>
<dbReference type="VEuPathDB" id="VectorBase:ISCI004399"/>
<dbReference type="VEuPathDB" id="VectorBase:ISCW004399"/>
<reference evidence="23" key="1">
    <citation type="submission" date="2019-04" db="EMBL/GenBank/DDBJ databases">
        <title>An insight into the mialome of Ixodes scapularis.</title>
        <authorList>
            <person name="Ribeiro J.M."/>
            <person name="Mather T.N."/>
            <person name="Karim S."/>
        </authorList>
    </citation>
    <scope>NUCLEOTIDE SEQUENCE</scope>
</reference>
<comment type="catalytic activity">
    <reaction evidence="17">
        <text>prostaglandin A1 + NAD(+) = 15-oxo-prostaglandin A1 + NADH + H(+)</text>
        <dbReference type="Rhea" id="RHEA:41263"/>
        <dbReference type="ChEBI" id="CHEBI:15378"/>
        <dbReference type="ChEBI" id="CHEBI:57398"/>
        <dbReference type="ChEBI" id="CHEBI:57540"/>
        <dbReference type="ChEBI" id="CHEBI:57945"/>
        <dbReference type="ChEBI" id="CHEBI:85072"/>
    </reaction>
    <physiologicalReaction direction="left-to-right" evidence="17">
        <dbReference type="Rhea" id="RHEA:41264"/>
    </physiologicalReaction>
</comment>
<evidence type="ECO:0000256" key="2">
    <source>
        <dbReference type="ARBA" id="ARBA00023002"/>
    </source>
</evidence>
<keyword evidence="2" id="KW-0560">Oxidoreductase</keyword>
<dbReference type="OrthoDB" id="6427306at2759"/>
<evidence type="ECO:0000256" key="19">
    <source>
        <dbReference type="ARBA" id="ARBA00048921"/>
    </source>
</evidence>